<keyword evidence="2" id="KW-0812">Transmembrane</keyword>
<sequence>MSTHRFDARTPARTLPEDDSPPGRSRRAGLTRRSLLAGGIGALALTGGSAAWAYDRFLREEVDVEDVSAQEAASGVAAGTLVPADGVYSSTGYTSSTTTLEITRSATGSGATALAWYAAEVTVSDARLIRSAFAEDDFGRNITEMPSAIAERAGAVLAINGDYYGFRDTGIVIRSGIAYRDEPAREGLCFFADGRIAVYDETATTADQLIADGAWNTLSFGPAVLVDGAVPDGIEDVEVDTNIGNHSIQGEQPRTAIGVIGENHLVMLVVDGRSEGYSRGVGLPELGGILLDLGCTSGYNLDGGGSSVMLLDGEMVSDPLGRGRERATSDILYVAG</sequence>
<evidence type="ECO:0000256" key="1">
    <source>
        <dbReference type="SAM" id="MobiDB-lite"/>
    </source>
</evidence>
<dbReference type="PANTHER" id="PTHR40446:SF2">
    <property type="entry name" value="N-ACETYLGLUCOSAMINE-1-PHOSPHODIESTER ALPHA-N-ACETYLGLUCOSAMINIDASE"/>
    <property type="match status" value="1"/>
</dbReference>
<dbReference type="PATRIC" id="fig|396014.3.peg.1340"/>
<dbReference type="Proteomes" id="UP000023067">
    <property type="component" value="Unassembled WGS sequence"/>
</dbReference>
<gene>
    <name evidence="4" type="ORF">BF93_14965</name>
</gene>
<dbReference type="InterPro" id="IPR006311">
    <property type="entry name" value="TAT_signal"/>
</dbReference>
<dbReference type="EMBL" id="JDYK01000005">
    <property type="protein sequence ID" value="EWS81808.1"/>
    <property type="molecule type" value="Genomic_DNA"/>
</dbReference>
<dbReference type="PROSITE" id="PS51318">
    <property type="entry name" value="TAT"/>
    <property type="match status" value="1"/>
</dbReference>
<dbReference type="AlphaFoldDB" id="Z9JUT1"/>
<evidence type="ECO:0000259" key="3">
    <source>
        <dbReference type="Pfam" id="PF09992"/>
    </source>
</evidence>
<keyword evidence="2" id="KW-0472">Membrane</keyword>
<evidence type="ECO:0000313" key="4">
    <source>
        <dbReference type="EMBL" id="EWS81808.1"/>
    </source>
</evidence>
<feature type="compositionally biased region" description="Basic and acidic residues" evidence="1">
    <location>
        <begin position="1"/>
        <end position="10"/>
    </location>
</feature>
<comment type="caution">
    <text evidence="4">The sequence shown here is derived from an EMBL/GenBank/DDBJ whole genome shotgun (WGS) entry which is preliminary data.</text>
</comment>
<dbReference type="RefSeq" id="WP_038371565.1">
    <property type="nucleotide sequence ID" value="NZ_KK069991.1"/>
</dbReference>
<evidence type="ECO:0000313" key="5">
    <source>
        <dbReference type="Proteomes" id="UP000023067"/>
    </source>
</evidence>
<evidence type="ECO:0000256" key="2">
    <source>
        <dbReference type="SAM" id="Phobius"/>
    </source>
</evidence>
<dbReference type="eggNOG" id="COG4632">
    <property type="taxonomic scope" value="Bacteria"/>
</dbReference>
<dbReference type="STRING" id="396014.BF93_14965"/>
<dbReference type="PANTHER" id="PTHR40446">
    <property type="entry name" value="N-ACETYLGLUCOSAMINE-1-PHOSPHODIESTER ALPHA-N-ACETYLGLUCOSAMINIDASE"/>
    <property type="match status" value="1"/>
</dbReference>
<feature type="region of interest" description="Disordered" evidence="1">
    <location>
        <begin position="1"/>
        <end position="30"/>
    </location>
</feature>
<proteinExistence type="predicted"/>
<reference evidence="4 5" key="1">
    <citation type="submission" date="2014-02" db="EMBL/GenBank/DDBJ databases">
        <title>Genome sequence of Brachybacterium phenoliresistens strain W13A50.</title>
        <authorList>
            <person name="Wang X."/>
        </authorList>
    </citation>
    <scope>NUCLEOTIDE SEQUENCE [LARGE SCALE GENOMIC DNA]</scope>
    <source>
        <strain evidence="4 5">W13A50</strain>
    </source>
</reference>
<dbReference type="InterPro" id="IPR018711">
    <property type="entry name" value="NAGPA"/>
</dbReference>
<organism evidence="4 5">
    <name type="scientific">Brachybacterium phenoliresistens</name>
    <dbReference type="NCBI Taxonomy" id="396014"/>
    <lineage>
        <taxon>Bacteria</taxon>
        <taxon>Bacillati</taxon>
        <taxon>Actinomycetota</taxon>
        <taxon>Actinomycetes</taxon>
        <taxon>Micrococcales</taxon>
        <taxon>Dermabacteraceae</taxon>
        <taxon>Brachybacterium</taxon>
    </lineage>
</organism>
<accession>Z9JUT1</accession>
<dbReference type="Pfam" id="PF09992">
    <property type="entry name" value="NAGPA"/>
    <property type="match status" value="1"/>
</dbReference>
<protein>
    <submittedName>
        <fullName evidence="4">Exopolysaccharide biosynthesis protein</fullName>
    </submittedName>
</protein>
<keyword evidence="5" id="KW-1185">Reference proteome</keyword>
<dbReference type="HOGENOM" id="CLU_049565_0_0_11"/>
<name>Z9JUT1_9MICO</name>
<keyword evidence="2" id="KW-1133">Transmembrane helix</keyword>
<dbReference type="OrthoDB" id="9809781at2"/>
<feature type="transmembrane region" description="Helical" evidence="2">
    <location>
        <begin position="34"/>
        <end position="54"/>
    </location>
</feature>
<feature type="domain" description="Phosphodiester glycosidase" evidence="3">
    <location>
        <begin position="154"/>
        <end position="334"/>
    </location>
</feature>